<feature type="coiled-coil region" evidence="1">
    <location>
        <begin position="163"/>
        <end position="197"/>
    </location>
</feature>
<proteinExistence type="predicted"/>
<gene>
    <name evidence="2" type="ORF">AWC38_SpisGene22778</name>
</gene>
<evidence type="ECO:0000313" key="2">
    <source>
        <dbReference type="EMBL" id="PFX13164.1"/>
    </source>
</evidence>
<organism evidence="2 3">
    <name type="scientific">Stylophora pistillata</name>
    <name type="common">Smooth cauliflower coral</name>
    <dbReference type="NCBI Taxonomy" id="50429"/>
    <lineage>
        <taxon>Eukaryota</taxon>
        <taxon>Metazoa</taxon>
        <taxon>Cnidaria</taxon>
        <taxon>Anthozoa</taxon>
        <taxon>Hexacorallia</taxon>
        <taxon>Scleractinia</taxon>
        <taxon>Astrocoeniina</taxon>
        <taxon>Pocilloporidae</taxon>
        <taxon>Stylophora</taxon>
    </lineage>
</organism>
<protein>
    <submittedName>
        <fullName evidence="2">Uncharacterized protein</fullName>
    </submittedName>
</protein>
<accession>A0A2B4R4A4</accession>
<dbReference type="PANTHER" id="PTHR22955:SF65">
    <property type="entry name" value="INTEGRASE CATALYTIC DOMAIN-CONTAINING PROTEIN"/>
    <property type="match status" value="1"/>
</dbReference>
<keyword evidence="1" id="KW-0175">Coiled coil</keyword>
<keyword evidence="3" id="KW-1185">Reference proteome</keyword>
<dbReference type="AlphaFoldDB" id="A0A2B4R4A4"/>
<reference evidence="3" key="1">
    <citation type="journal article" date="2017" name="bioRxiv">
        <title>Comparative analysis of the genomes of Stylophora pistillata and Acropora digitifera provides evidence for extensive differences between species of corals.</title>
        <authorList>
            <person name="Voolstra C.R."/>
            <person name="Li Y."/>
            <person name="Liew Y.J."/>
            <person name="Baumgarten S."/>
            <person name="Zoccola D."/>
            <person name="Flot J.-F."/>
            <person name="Tambutte S."/>
            <person name="Allemand D."/>
            <person name="Aranda M."/>
        </authorList>
    </citation>
    <scope>NUCLEOTIDE SEQUENCE [LARGE SCALE GENOMIC DNA]</scope>
</reference>
<dbReference type="Proteomes" id="UP000225706">
    <property type="component" value="Unassembled WGS sequence"/>
</dbReference>
<comment type="caution">
    <text evidence="2">The sequence shown here is derived from an EMBL/GenBank/DDBJ whole genome shotgun (WGS) entry which is preliminary data.</text>
</comment>
<dbReference type="PANTHER" id="PTHR22955">
    <property type="entry name" value="RETROTRANSPOSON"/>
    <property type="match status" value="1"/>
</dbReference>
<sequence length="314" mass="35500">MISAVDSQGERMFSSKEFLNASQVAGFFSRLKAKKSLFHDDDIEKEIECATQEAIVEELTNEAFRELLPGHPIVQLDNNQLEDLPEDIFNNNAELEYLKARRKKCSNKYRASPDEKKLKESCLKQPEATSFDMVSKSEDESVSSPLSKILTRLRNLESIDEAVKKLKTTADKLALDVATLQKKEEASNKVIQEIEKDCFTPVLTLPCIINTRVNVSWGLGRELGVLDTTATSSIKIGDIFKDYYLMDIKVPRRLISNESSGFYVHEANRVELIHDPTTPAQWPYVDSTSNIVDEGLRGMSPKDFVEKSEWIKAS</sequence>
<dbReference type="EMBL" id="LSMT01001054">
    <property type="protein sequence ID" value="PFX13164.1"/>
    <property type="molecule type" value="Genomic_DNA"/>
</dbReference>
<name>A0A2B4R4A4_STYPI</name>
<evidence type="ECO:0000313" key="3">
    <source>
        <dbReference type="Proteomes" id="UP000225706"/>
    </source>
</evidence>
<evidence type="ECO:0000256" key="1">
    <source>
        <dbReference type="SAM" id="Coils"/>
    </source>
</evidence>